<proteinExistence type="predicted"/>
<accession>A0A0D9VA06</accession>
<sequence>MGPTWRWPWTWRMGPTASCWAWIPGWPRPWFLGAWIWRLPRILLLHPLLLLPTPGLLWAVAGPPRPGWPTATLLRSSWVLTKTQSREIMQI</sequence>
<reference evidence="2" key="2">
    <citation type="submission" date="2013-12" db="EMBL/GenBank/DDBJ databases">
        <authorList>
            <person name="Yu Y."/>
            <person name="Lee S."/>
            <person name="de Baynast K."/>
            <person name="Wissotski M."/>
            <person name="Liu L."/>
            <person name="Talag J."/>
            <person name="Goicoechea J."/>
            <person name="Angelova A."/>
            <person name="Jetty R."/>
            <person name="Kudrna D."/>
            <person name="Golser W."/>
            <person name="Rivera L."/>
            <person name="Zhang J."/>
            <person name="Wing R."/>
        </authorList>
    </citation>
    <scope>NUCLEOTIDE SEQUENCE</scope>
</reference>
<dbReference type="HOGENOM" id="CLU_2430245_0_0_1"/>
<dbReference type="AlphaFoldDB" id="A0A0D9VA06"/>
<dbReference type="Gramene" id="LPERR01G37660.1">
    <property type="protein sequence ID" value="LPERR01G37660.1"/>
    <property type="gene ID" value="LPERR01G37660"/>
</dbReference>
<dbReference type="EnsemblPlants" id="LPERR01G37660.1">
    <property type="protein sequence ID" value="LPERR01G37660.1"/>
    <property type="gene ID" value="LPERR01G37660"/>
</dbReference>
<keyword evidence="2" id="KW-1185">Reference proteome</keyword>
<name>A0A0D9VA06_9ORYZ</name>
<dbReference type="Proteomes" id="UP000032180">
    <property type="component" value="Chromosome 1"/>
</dbReference>
<evidence type="ECO:0000313" key="2">
    <source>
        <dbReference type="Proteomes" id="UP000032180"/>
    </source>
</evidence>
<reference evidence="1 2" key="1">
    <citation type="submission" date="2012-08" db="EMBL/GenBank/DDBJ databases">
        <title>Oryza genome evolution.</title>
        <authorList>
            <person name="Wing R.A."/>
        </authorList>
    </citation>
    <scope>NUCLEOTIDE SEQUENCE</scope>
</reference>
<protein>
    <submittedName>
        <fullName evidence="1">Uncharacterized protein</fullName>
    </submittedName>
</protein>
<evidence type="ECO:0000313" key="1">
    <source>
        <dbReference type="EnsemblPlants" id="LPERR01G37660.1"/>
    </source>
</evidence>
<organism evidence="1 2">
    <name type="scientific">Leersia perrieri</name>
    <dbReference type="NCBI Taxonomy" id="77586"/>
    <lineage>
        <taxon>Eukaryota</taxon>
        <taxon>Viridiplantae</taxon>
        <taxon>Streptophyta</taxon>
        <taxon>Embryophyta</taxon>
        <taxon>Tracheophyta</taxon>
        <taxon>Spermatophyta</taxon>
        <taxon>Magnoliopsida</taxon>
        <taxon>Liliopsida</taxon>
        <taxon>Poales</taxon>
        <taxon>Poaceae</taxon>
        <taxon>BOP clade</taxon>
        <taxon>Oryzoideae</taxon>
        <taxon>Oryzeae</taxon>
        <taxon>Oryzinae</taxon>
        <taxon>Leersia</taxon>
    </lineage>
</organism>
<reference evidence="1" key="3">
    <citation type="submission" date="2015-04" db="UniProtKB">
        <authorList>
            <consortium name="EnsemblPlants"/>
        </authorList>
    </citation>
    <scope>IDENTIFICATION</scope>
</reference>